<evidence type="ECO:0000256" key="1">
    <source>
        <dbReference type="SAM" id="MobiDB-lite"/>
    </source>
</evidence>
<gene>
    <name evidence="2" type="ORF">O181_056075</name>
</gene>
<evidence type="ECO:0000313" key="3">
    <source>
        <dbReference type="Proteomes" id="UP000765509"/>
    </source>
</evidence>
<dbReference type="Proteomes" id="UP000765509">
    <property type="component" value="Unassembled WGS sequence"/>
</dbReference>
<reference evidence="2" key="1">
    <citation type="submission" date="2021-03" db="EMBL/GenBank/DDBJ databases">
        <title>Draft genome sequence of rust myrtle Austropuccinia psidii MF-1, a brazilian biotype.</title>
        <authorList>
            <person name="Quecine M.C."/>
            <person name="Pachon D.M.R."/>
            <person name="Bonatelli M.L."/>
            <person name="Correr F.H."/>
            <person name="Franceschini L.M."/>
            <person name="Leite T.F."/>
            <person name="Margarido G.R.A."/>
            <person name="Almeida C.A."/>
            <person name="Ferrarezi J.A."/>
            <person name="Labate C.A."/>
        </authorList>
    </citation>
    <scope>NUCLEOTIDE SEQUENCE</scope>
    <source>
        <strain evidence="2">MF-1</strain>
    </source>
</reference>
<evidence type="ECO:0000313" key="2">
    <source>
        <dbReference type="EMBL" id="MBW0516360.1"/>
    </source>
</evidence>
<feature type="region of interest" description="Disordered" evidence="1">
    <location>
        <begin position="151"/>
        <end position="194"/>
    </location>
</feature>
<keyword evidence="3" id="KW-1185">Reference proteome</keyword>
<dbReference type="AlphaFoldDB" id="A0A9Q3E5I4"/>
<organism evidence="2 3">
    <name type="scientific">Austropuccinia psidii MF-1</name>
    <dbReference type="NCBI Taxonomy" id="1389203"/>
    <lineage>
        <taxon>Eukaryota</taxon>
        <taxon>Fungi</taxon>
        <taxon>Dikarya</taxon>
        <taxon>Basidiomycota</taxon>
        <taxon>Pucciniomycotina</taxon>
        <taxon>Pucciniomycetes</taxon>
        <taxon>Pucciniales</taxon>
        <taxon>Sphaerophragmiaceae</taxon>
        <taxon>Austropuccinia</taxon>
    </lineage>
</organism>
<name>A0A9Q3E5I4_9BASI</name>
<protein>
    <submittedName>
        <fullName evidence="2">Uncharacterized protein</fullName>
    </submittedName>
</protein>
<comment type="caution">
    <text evidence="2">The sequence shown here is derived from an EMBL/GenBank/DDBJ whole genome shotgun (WGS) entry which is preliminary data.</text>
</comment>
<accession>A0A9Q3E5I4</accession>
<proteinExistence type="predicted"/>
<dbReference type="EMBL" id="AVOT02025209">
    <property type="protein sequence ID" value="MBW0516360.1"/>
    <property type="molecule type" value="Genomic_DNA"/>
</dbReference>
<sequence>MAERVRPINPEVVGLGERSTQEPEVVVHTHRISSPINRNITPTQTEHNAVTPERELEHAVKCRCNQHFTLDDIANTLQDVRKNINIGKHSPYKSSGFKAKHPFRVELKEKLRERVVEVAKKKNSCHNCFSTDHHANNCPKENKKVYAIEKVSEVESPTDNSESDSMDDAIREKSDDDQDPSKQILVEYQEETTL</sequence>